<evidence type="ECO:0000313" key="1">
    <source>
        <dbReference type="EMBL" id="KAK7434124.1"/>
    </source>
</evidence>
<reference evidence="1 2" key="1">
    <citation type="submission" date="2024-01" db="EMBL/GenBank/DDBJ databases">
        <title>A draft genome for the cacao thread blight pathogen Marasmiellus scandens.</title>
        <authorList>
            <person name="Baruah I.K."/>
            <person name="Leung J."/>
            <person name="Bukari Y."/>
            <person name="Amoako-Attah I."/>
            <person name="Meinhardt L.W."/>
            <person name="Bailey B.A."/>
            <person name="Cohen S.P."/>
        </authorList>
    </citation>
    <scope>NUCLEOTIDE SEQUENCE [LARGE SCALE GENOMIC DNA]</scope>
    <source>
        <strain evidence="1 2">GH-19</strain>
    </source>
</reference>
<sequence length="285" mass="32971">MSSTLRSQERLHALNNTIPRLTDDYLRTIHPPHTPQHFLSQDPALQALYLMLMQIWPSNKFQDLLECPTGVDGCIPYHVIHLNRQGQLRAKCELCCIDKCLPTLSVLEWAVLRDGLLRWEAQEYILSRTIDLTNEDTLTSVPSHENPLENPIDLTLINDSCLPVEFLCSIIEPPTPFWLHRADRNLRAIYTILSYIRPDIEREIVICPNPPKGCFSYHITSIDQGGRLYADCERCDVKSRCVPLDISDYYKVQSAFIEWIDQDEPQVEQERNKIWEAVMALIVED</sequence>
<protein>
    <submittedName>
        <fullName evidence="1">Uncharacterized protein</fullName>
    </submittedName>
</protein>
<proteinExistence type="predicted"/>
<keyword evidence="2" id="KW-1185">Reference proteome</keyword>
<gene>
    <name evidence="1" type="ORF">VKT23_020348</name>
</gene>
<evidence type="ECO:0000313" key="2">
    <source>
        <dbReference type="Proteomes" id="UP001498398"/>
    </source>
</evidence>
<dbReference type="EMBL" id="JBANRG010000131">
    <property type="protein sequence ID" value="KAK7434124.1"/>
    <property type="molecule type" value="Genomic_DNA"/>
</dbReference>
<name>A0ABR1IKH2_9AGAR</name>
<organism evidence="1 2">
    <name type="scientific">Marasmiellus scandens</name>
    <dbReference type="NCBI Taxonomy" id="2682957"/>
    <lineage>
        <taxon>Eukaryota</taxon>
        <taxon>Fungi</taxon>
        <taxon>Dikarya</taxon>
        <taxon>Basidiomycota</taxon>
        <taxon>Agaricomycotina</taxon>
        <taxon>Agaricomycetes</taxon>
        <taxon>Agaricomycetidae</taxon>
        <taxon>Agaricales</taxon>
        <taxon>Marasmiineae</taxon>
        <taxon>Omphalotaceae</taxon>
        <taxon>Marasmiellus</taxon>
    </lineage>
</organism>
<accession>A0ABR1IKH2</accession>
<dbReference type="Proteomes" id="UP001498398">
    <property type="component" value="Unassembled WGS sequence"/>
</dbReference>
<comment type="caution">
    <text evidence="1">The sequence shown here is derived from an EMBL/GenBank/DDBJ whole genome shotgun (WGS) entry which is preliminary data.</text>
</comment>